<accession>A0A6A7A432</accession>
<proteinExistence type="predicted"/>
<dbReference type="AlphaFoldDB" id="A0A6A7A432"/>
<dbReference type="OrthoDB" id="3684119at2759"/>
<evidence type="ECO:0000256" key="1">
    <source>
        <dbReference type="SAM" id="MobiDB-lite"/>
    </source>
</evidence>
<feature type="compositionally biased region" description="Basic and acidic residues" evidence="1">
    <location>
        <begin position="323"/>
        <end position="337"/>
    </location>
</feature>
<name>A0A6A7A432_9PLEO</name>
<feature type="region of interest" description="Disordered" evidence="1">
    <location>
        <begin position="1"/>
        <end position="105"/>
    </location>
</feature>
<feature type="compositionally biased region" description="Low complexity" evidence="1">
    <location>
        <begin position="221"/>
        <end position="233"/>
    </location>
</feature>
<dbReference type="EMBL" id="MU006224">
    <property type="protein sequence ID" value="KAF2827574.1"/>
    <property type="molecule type" value="Genomic_DNA"/>
</dbReference>
<organism evidence="2 3">
    <name type="scientific">Ophiobolus disseminans</name>
    <dbReference type="NCBI Taxonomy" id="1469910"/>
    <lineage>
        <taxon>Eukaryota</taxon>
        <taxon>Fungi</taxon>
        <taxon>Dikarya</taxon>
        <taxon>Ascomycota</taxon>
        <taxon>Pezizomycotina</taxon>
        <taxon>Dothideomycetes</taxon>
        <taxon>Pleosporomycetidae</taxon>
        <taxon>Pleosporales</taxon>
        <taxon>Pleosporineae</taxon>
        <taxon>Phaeosphaeriaceae</taxon>
        <taxon>Ophiobolus</taxon>
    </lineage>
</organism>
<feature type="compositionally biased region" description="Basic residues" evidence="1">
    <location>
        <begin position="1"/>
        <end position="18"/>
    </location>
</feature>
<sequence length="504" mass="55684">MSSPPKHQHHTQKNRIQKPAKSVRCLSPTPSDCAWWTHDPRSHVTSTMSNAKPDDHTTPSLTSQTPRPDPVPAKPPTVVELRRTSPVVAYPPTPRLAPREGRKGRKVARDDLYYLRKSATFPGGVASALSVKATTAAAQPLARPSDREYPLLRNITPLKLPAIKNPTPVIMPKKEVPAKPQAAATKKPKIRRRRPSEVFNMSFSFSAPSRRRSADRTPQISPRTSISSGSSSPTPTPEKRQRVDSSGANMAIFNLLSHKSATHNTDGYNMGSAPRGPANIWGEESLFCYPFVHTSIEAHPGRPVNLSDVFVPRRDQTPSPPRDPIKSDDKPKPEVDTYHTYLASSQRRNSSPDRDPHPFPLSSSRRRNSSPNPRPSPTTSDFPDYRSQLHHGQSTKEARILGLASTAVPTRKRAATSTHPDQRPISNLPRYPVSGYPSTSLSTSQPRAPERTSDPSMERFLTHIRASQEARAAARQLGKWDAEFAGVDESKNPLARFDLGDKPL</sequence>
<feature type="region of interest" description="Disordered" evidence="1">
    <location>
        <begin position="162"/>
        <end position="244"/>
    </location>
</feature>
<gene>
    <name evidence="2" type="ORF">CC86DRAFT_440061</name>
</gene>
<keyword evidence="3" id="KW-1185">Reference proteome</keyword>
<reference evidence="2" key="1">
    <citation type="journal article" date="2020" name="Stud. Mycol.">
        <title>101 Dothideomycetes genomes: a test case for predicting lifestyles and emergence of pathogens.</title>
        <authorList>
            <person name="Haridas S."/>
            <person name="Albert R."/>
            <person name="Binder M."/>
            <person name="Bloem J."/>
            <person name="Labutti K."/>
            <person name="Salamov A."/>
            <person name="Andreopoulos B."/>
            <person name="Baker S."/>
            <person name="Barry K."/>
            <person name="Bills G."/>
            <person name="Bluhm B."/>
            <person name="Cannon C."/>
            <person name="Castanera R."/>
            <person name="Culley D."/>
            <person name="Daum C."/>
            <person name="Ezra D."/>
            <person name="Gonzalez J."/>
            <person name="Henrissat B."/>
            <person name="Kuo A."/>
            <person name="Liang C."/>
            <person name="Lipzen A."/>
            <person name="Lutzoni F."/>
            <person name="Magnuson J."/>
            <person name="Mondo S."/>
            <person name="Nolan M."/>
            <person name="Ohm R."/>
            <person name="Pangilinan J."/>
            <person name="Park H.-J."/>
            <person name="Ramirez L."/>
            <person name="Alfaro M."/>
            <person name="Sun H."/>
            <person name="Tritt A."/>
            <person name="Yoshinaga Y."/>
            <person name="Zwiers L.-H."/>
            <person name="Turgeon B."/>
            <person name="Goodwin S."/>
            <person name="Spatafora J."/>
            <person name="Crous P."/>
            <person name="Grigoriev I."/>
        </authorList>
    </citation>
    <scope>NUCLEOTIDE SEQUENCE</scope>
    <source>
        <strain evidence="2">CBS 113818</strain>
    </source>
</reference>
<feature type="compositionally biased region" description="Polar residues" evidence="1">
    <location>
        <begin position="436"/>
        <end position="446"/>
    </location>
</feature>
<evidence type="ECO:0000313" key="3">
    <source>
        <dbReference type="Proteomes" id="UP000799424"/>
    </source>
</evidence>
<dbReference type="Proteomes" id="UP000799424">
    <property type="component" value="Unassembled WGS sequence"/>
</dbReference>
<protein>
    <submittedName>
        <fullName evidence="2">Uncharacterized protein</fullName>
    </submittedName>
</protein>
<evidence type="ECO:0000313" key="2">
    <source>
        <dbReference type="EMBL" id="KAF2827574.1"/>
    </source>
</evidence>
<feature type="region of interest" description="Disordered" evidence="1">
    <location>
        <begin position="298"/>
        <end position="456"/>
    </location>
</feature>